<feature type="domain" description="4Fe-4S ferredoxin-type" evidence="8">
    <location>
        <begin position="211"/>
        <end position="238"/>
    </location>
</feature>
<evidence type="ECO:0000259" key="8">
    <source>
        <dbReference type="PROSITE" id="PS51379"/>
    </source>
</evidence>
<evidence type="ECO:0000313" key="9">
    <source>
        <dbReference type="EMBL" id="BEP30026.1"/>
    </source>
</evidence>
<dbReference type="AlphaFoldDB" id="A0AAU9E5P9"/>
<dbReference type="InterPro" id="IPR007160">
    <property type="entry name" value="DUF362"/>
</dbReference>
<keyword evidence="6" id="KW-0408">Iron</keyword>
<dbReference type="GO" id="GO:0046872">
    <property type="term" value="F:metal ion binding"/>
    <property type="evidence" value="ECO:0007669"/>
    <property type="project" value="UniProtKB-KW"/>
</dbReference>
<evidence type="ECO:0000256" key="4">
    <source>
        <dbReference type="ARBA" id="ARBA00022485"/>
    </source>
</evidence>
<evidence type="ECO:0000256" key="5">
    <source>
        <dbReference type="ARBA" id="ARBA00022723"/>
    </source>
</evidence>
<dbReference type="PROSITE" id="PS51379">
    <property type="entry name" value="4FE4S_FER_2"/>
    <property type="match status" value="2"/>
</dbReference>
<evidence type="ECO:0000256" key="6">
    <source>
        <dbReference type="ARBA" id="ARBA00023004"/>
    </source>
</evidence>
<reference evidence="9 10" key="1">
    <citation type="submission" date="2023-08" db="EMBL/GenBank/DDBJ databases">
        <title>Helicovermis profunda gen. nov., sp. nov., a novel mesophilic, fermentative bacterium within the Bacillota from a deep-sea hydrothermal vent chimney.</title>
        <authorList>
            <person name="Miyazaki U."/>
            <person name="Mizutani D."/>
            <person name="Hashimoto Y."/>
            <person name="Tame A."/>
            <person name="Sawayama S."/>
            <person name="Miyazaki J."/>
            <person name="Takai K."/>
            <person name="Nakagawa S."/>
        </authorList>
    </citation>
    <scope>NUCLEOTIDE SEQUENCE [LARGE SCALE GENOMIC DNA]</scope>
    <source>
        <strain evidence="9 10">S502</strain>
    </source>
</reference>
<evidence type="ECO:0000256" key="7">
    <source>
        <dbReference type="ARBA" id="ARBA00023014"/>
    </source>
</evidence>
<keyword evidence="10" id="KW-1185">Reference proteome</keyword>
<dbReference type="InterPro" id="IPR017896">
    <property type="entry name" value="4Fe4S_Fe-S-bd"/>
</dbReference>
<dbReference type="PROSITE" id="PS00198">
    <property type="entry name" value="4FE4S_FER_1"/>
    <property type="match status" value="1"/>
</dbReference>
<dbReference type="GO" id="GO:0051539">
    <property type="term" value="F:4 iron, 4 sulfur cluster binding"/>
    <property type="evidence" value="ECO:0007669"/>
    <property type="project" value="UniProtKB-KW"/>
</dbReference>
<keyword evidence="5" id="KW-0479">Metal-binding</keyword>
<keyword evidence="7" id="KW-0411">Iron-sulfur</keyword>
<dbReference type="PANTHER" id="PTHR24960">
    <property type="entry name" value="PHOTOSYSTEM I IRON-SULFUR CENTER-RELATED"/>
    <property type="match status" value="1"/>
</dbReference>
<organism evidence="9 10">
    <name type="scientific">Helicovermis profundi</name>
    <dbReference type="NCBI Taxonomy" id="3065157"/>
    <lineage>
        <taxon>Bacteria</taxon>
        <taxon>Bacillati</taxon>
        <taxon>Bacillota</taxon>
        <taxon>Clostridia</taxon>
        <taxon>Helicovermis</taxon>
    </lineage>
</organism>
<comment type="function">
    <text evidence="2">Ferredoxins are iron-sulfur proteins that transfer electrons in a wide variety of metabolic reactions.</text>
</comment>
<dbReference type="InterPro" id="IPR017900">
    <property type="entry name" value="4Fe4S_Fe_S_CS"/>
</dbReference>
<dbReference type="RefSeq" id="WP_338535629.1">
    <property type="nucleotide sequence ID" value="NZ_AP028654.1"/>
</dbReference>
<dbReference type="Gene3D" id="3.30.70.20">
    <property type="match status" value="1"/>
</dbReference>
<dbReference type="Proteomes" id="UP001321786">
    <property type="component" value="Chromosome"/>
</dbReference>
<feature type="domain" description="4Fe-4S ferredoxin-type" evidence="8">
    <location>
        <begin position="181"/>
        <end position="210"/>
    </location>
</feature>
<comment type="cofactor">
    <cofactor evidence="1">
        <name>[4Fe-4S] cluster</name>
        <dbReference type="ChEBI" id="CHEBI:49883"/>
    </cofactor>
</comment>
<dbReference type="SUPFAM" id="SSF54862">
    <property type="entry name" value="4Fe-4S ferredoxins"/>
    <property type="match status" value="1"/>
</dbReference>
<proteinExistence type="predicted"/>
<evidence type="ECO:0000313" key="10">
    <source>
        <dbReference type="Proteomes" id="UP001321786"/>
    </source>
</evidence>
<accession>A0AAU9E5P9</accession>
<sequence>MSKVYFKKYKGSDTEILSKIGKELLANIINTESIKLEKNIPIKVHFGEKGNTTFVPASCYNGIIDYLEENDINSKFIETNVLYRGSRTTRDSHINLAKEHGFTRLPIIIADGDMGEAVHEVTINKKYFDKVKLGAAYEDYNQILVISHFKGHGLAGFGGALKQLAMGFASRSGKMAQHSVLSPTVNGDKCISCGLCVKKCDVDAIEIKDFAIIDDKKCVGCAGCIAVCPVGAIANDWGAMNFREKVAEYAYGAQLNKNHIYISFMMNITKECDCMGQHMDPIAENFGVFASLDPVAMDSACLDILQNESDKKLFENGRETLLHCKEIGFSSGNYELIEIK</sequence>
<dbReference type="InterPro" id="IPR050157">
    <property type="entry name" value="PSI_iron-sulfur_center"/>
</dbReference>
<dbReference type="Pfam" id="PF12838">
    <property type="entry name" value="Fer4_7"/>
    <property type="match status" value="1"/>
</dbReference>
<keyword evidence="4" id="KW-0004">4Fe-4S</keyword>
<dbReference type="PANTHER" id="PTHR24960:SF79">
    <property type="entry name" value="PHOTOSYSTEM I IRON-SULFUR CENTER"/>
    <property type="match status" value="1"/>
</dbReference>
<gene>
    <name evidence="9" type="ORF">HLPR_23570</name>
</gene>
<dbReference type="EMBL" id="AP028654">
    <property type="protein sequence ID" value="BEP30026.1"/>
    <property type="molecule type" value="Genomic_DNA"/>
</dbReference>
<evidence type="ECO:0000256" key="1">
    <source>
        <dbReference type="ARBA" id="ARBA00001966"/>
    </source>
</evidence>
<dbReference type="Pfam" id="PF04015">
    <property type="entry name" value="DUF362"/>
    <property type="match status" value="1"/>
</dbReference>
<evidence type="ECO:0000256" key="2">
    <source>
        <dbReference type="ARBA" id="ARBA00003532"/>
    </source>
</evidence>
<name>A0AAU9E5P9_9FIRM</name>
<dbReference type="KEGG" id="hprf:HLPR_23570"/>
<evidence type="ECO:0000256" key="3">
    <source>
        <dbReference type="ARBA" id="ARBA00013529"/>
    </source>
</evidence>
<protein>
    <recommendedName>
        <fullName evidence="3">Ferredoxin</fullName>
    </recommendedName>
</protein>